<dbReference type="NCBIfam" id="NF005034">
    <property type="entry name" value="PRK06446.1"/>
    <property type="match status" value="1"/>
</dbReference>
<dbReference type="PANTHER" id="PTHR43270">
    <property type="entry name" value="BETA-ALA-HIS DIPEPTIDASE"/>
    <property type="match status" value="1"/>
</dbReference>
<dbReference type="GO" id="GO:0008233">
    <property type="term" value="F:peptidase activity"/>
    <property type="evidence" value="ECO:0007669"/>
    <property type="project" value="UniProtKB-KW"/>
</dbReference>
<evidence type="ECO:0000256" key="3">
    <source>
        <dbReference type="ARBA" id="ARBA00022801"/>
    </source>
</evidence>
<keyword evidence="2" id="KW-0479">Metal-binding</keyword>
<dbReference type="InterPro" id="IPR051458">
    <property type="entry name" value="Cyt/Met_Dipeptidase"/>
</dbReference>
<dbReference type="EMBL" id="BKBO01000037">
    <property type="protein sequence ID" value="GEQ50193.1"/>
    <property type="molecule type" value="Genomic_DNA"/>
</dbReference>
<protein>
    <submittedName>
        <fullName evidence="6">Acetylornithine deacetylase / succinyl-diaminopimelate desuccinylase</fullName>
    </submittedName>
</protein>
<dbReference type="Proteomes" id="UP000886607">
    <property type="component" value="Unassembled WGS sequence"/>
</dbReference>
<proteinExistence type="predicted"/>
<evidence type="ECO:0000313" key="5">
    <source>
        <dbReference type="EMBL" id="GEQ50193.1"/>
    </source>
</evidence>
<evidence type="ECO:0000313" key="7">
    <source>
        <dbReference type="Proteomes" id="UP000886597"/>
    </source>
</evidence>
<dbReference type="GO" id="GO:0009089">
    <property type="term" value="P:lysine biosynthetic process via diaminopimelate"/>
    <property type="evidence" value="ECO:0007669"/>
    <property type="project" value="TreeGrafter"/>
</dbReference>
<dbReference type="InterPro" id="IPR011650">
    <property type="entry name" value="Peptidase_M20_dimer"/>
</dbReference>
<dbReference type="GO" id="GO:0005829">
    <property type="term" value="C:cytosol"/>
    <property type="evidence" value="ECO:0007669"/>
    <property type="project" value="TreeGrafter"/>
</dbReference>
<dbReference type="GO" id="GO:0046872">
    <property type="term" value="F:metal ion binding"/>
    <property type="evidence" value="ECO:0007669"/>
    <property type="project" value="UniProtKB-KW"/>
</dbReference>
<keyword evidence="8" id="KW-1185">Reference proteome</keyword>
<gene>
    <name evidence="6" type="primary">argE_3</name>
    <name evidence="5" type="ORF">TK11N_20450</name>
    <name evidence="6" type="ORF">TK2N_20410</name>
</gene>
<dbReference type="RefSeq" id="WP_124005496.1">
    <property type="nucleotide sequence ID" value="NZ_BJYN01000087.1"/>
</dbReference>
<dbReference type="GeneID" id="69984906"/>
<dbReference type="GO" id="GO:0009014">
    <property type="term" value="F:succinyl-diaminopimelate desuccinylase activity"/>
    <property type="evidence" value="ECO:0007669"/>
    <property type="project" value="TreeGrafter"/>
</dbReference>
<evidence type="ECO:0000256" key="2">
    <source>
        <dbReference type="ARBA" id="ARBA00022723"/>
    </source>
</evidence>
<evidence type="ECO:0000259" key="4">
    <source>
        <dbReference type="Pfam" id="PF07687"/>
    </source>
</evidence>
<dbReference type="Gene3D" id="3.40.630.10">
    <property type="entry name" value="Zn peptidases"/>
    <property type="match status" value="1"/>
</dbReference>
<reference evidence="6" key="2">
    <citation type="journal article" date="2020" name="Int. Dairy J.">
        <title>Lactic acid bacterial diversity in Brie cheese focusing on salt concentration and pH of isolation medium and characterisation of halophilic and alkaliphilic lactic acid bacterial isolates.</title>
        <authorList>
            <person name="Unno R."/>
            <person name="Matsutani M."/>
            <person name="Suzuki T."/>
            <person name="Kodama K."/>
            <person name="Matsushita H."/>
            <person name="Yamasato K."/>
            <person name="Koizumi Y."/>
            <person name="Ishikawa M."/>
        </authorList>
    </citation>
    <scope>NUCLEOTIDE SEQUENCE</scope>
    <source>
        <strain evidence="6">7C1</strain>
        <strain evidence="5">8C4</strain>
    </source>
</reference>
<keyword evidence="1" id="KW-0645">Protease</keyword>
<dbReference type="EMBL" id="BKBQ01000037">
    <property type="protein sequence ID" value="GEQ55197.1"/>
    <property type="molecule type" value="Genomic_DNA"/>
</dbReference>
<keyword evidence="3" id="KW-0378">Hydrolase</keyword>
<dbReference type="KEGG" id="tkr:C7K43_03020"/>
<comment type="caution">
    <text evidence="6">The sequence shown here is derived from an EMBL/GenBank/DDBJ whole genome shotgun (WGS) entry which is preliminary data.</text>
</comment>
<accession>A0AAN4UD18</accession>
<dbReference type="SUPFAM" id="SSF53187">
    <property type="entry name" value="Zn-dependent exopeptidases"/>
    <property type="match status" value="1"/>
</dbReference>
<feature type="domain" description="Peptidase M20 dimerisation" evidence="4">
    <location>
        <begin position="196"/>
        <end position="354"/>
    </location>
</feature>
<dbReference type="InterPro" id="IPR002933">
    <property type="entry name" value="Peptidase_M20"/>
</dbReference>
<dbReference type="Proteomes" id="UP000886597">
    <property type="component" value="Unassembled WGS sequence"/>
</dbReference>
<dbReference type="Pfam" id="PF07687">
    <property type="entry name" value="M20_dimer"/>
    <property type="match status" value="1"/>
</dbReference>
<dbReference type="GO" id="GO:0006508">
    <property type="term" value="P:proteolysis"/>
    <property type="evidence" value="ECO:0007669"/>
    <property type="project" value="UniProtKB-KW"/>
</dbReference>
<name>A0AAN4UD18_9ENTE</name>
<dbReference type="Pfam" id="PF01546">
    <property type="entry name" value="Peptidase_M20"/>
    <property type="match status" value="1"/>
</dbReference>
<organism evidence="6 7">
    <name type="scientific">Tetragenococcus koreensis</name>
    <dbReference type="NCBI Taxonomy" id="290335"/>
    <lineage>
        <taxon>Bacteria</taxon>
        <taxon>Bacillati</taxon>
        <taxon>Bacillota</taxon>
        <taxon>Bacilli</taxon>
        <taxon>Lactobacillales</taxon>
        <taxon>Enterococcaceae</taxon>
        <taxon>Tetragenococcus</taxon>
    </lineage>
</organism>
<evidence type="ECO:0000256" key="1">
    <source>
        <dbReference type="ARBA" id="ARBA00022670"/>
    </source>
</evidence>
<reference evidence="6" key="1">
    <citation type="submission" date="2019-08" db="EMBL/GenBank/DDBJ databases">
        <authorList>
            <person name="Ishikawa M."/>
            <person name="Suzuki T."/>
            <person name="Matsutani M."/>
        </authorList>
    </citation>
    <scope>NUCLEOTIDE SEQUENCE</scope>
    <source>
        <strain evidence="6">7C1</strain>
        <strain evidence="5">8C4</strain>
    </source>
</reference>
<dbReference type="PANTHER" id="PTHR43270:SF8">
    <property type="entry name" value="DI- AND TRIPEPTIDASE DUG2-RELATED"/>
    <property type="match status" value="1"/>
</dbReference>
<evidence type="ECO:0000313" key="6">
    <source>
        <dbReference type="EMBL" id="GEQ55197.1"/>
    </source>
</evidence>
<evidence type="ECO:0000313" key="8">
    <source>
        <dbReference type="Proteomes" id="UP000886607"/>
    </source>
</evidence>
<sequence length="458" mass="50941">MSQVSAKEVKRISDKNMDLFYDYLRLESVSAQGRQIKQTAQAVQVLIENIGGEAKVLELEGAHPVVYGFFEAGQAGDSEKTLLFYDHYDVQPEDPLDEWHTEPFEPTVKDDILYARGVSDNKANFMARINAVEAYKNTEEGLPVNVKFFVEGEEEIGSPHVDDYLKAYSDLFAADVCIWEAGSKDSEERLGISAGVKGIAYYEARVNSADIDMHSSLAAIADNSAWRLVQALASMRNTKNEITVDGFYDMMTPPTDLEKKVSAEMPFDPNASKQTYGLKHPLITDQLPYSPEEALVFYPTLTISGLLSGYTGPGAKTILPRQAMAKIDVRLVPGYEPDKVTKLLREHLDKHGFEDVDLELITSVMPFRTDLEDPFVETVINSAKKVYGEDKVVLEPNAAGTGPMYGFGKYLNVPILGSGVEWEKSGAHAPNENIRLADFYQGVEHMVVLLESYQHSEK</sequence>
<dbReference type="AlphaFoldDB" id="A0AAN4UD18"/>
<dbReference type="Gene3D" id="3.30.70.360">
    <property type="match status" value="1"/>
</dbReference>